<feature type="domain" description="HTH luxR-type" evidence="2">
    <location>
        <begin position="151"/>
        <end position="216"/>
    </location>
</feature>
<dbReference type="SUPFAM" id="SSF46894">
    <property type="entry name" value="C-terminal effector domain of the bipartite response regulators"/>
    <property type="match status" value="1"/>
</dbReference>
<reference evidence="3" key="1">
    <citation type="journal article" date="2022" name="BMC Genomics">
        <title>Genome sequence of the entomopathogenic Serratia entomophila isolate 626 and characterisation of the species specific itaconate degradation pathway.</title>
        <authorList>
            <person name="Vaughan A.L."/>
            <person name="Altermann E."/>
            <person name="Glare T.R."/>
            <person name="Hurst M.R.H."/>
        </authorList>
    </citation>
    <scope>NUCLEOTIDE SEQUENCE</scope>
    <source>
        <strain evidence="3">626</strain>
    </source>
</reference>
<dbReference type="SMART" id="SM00421">
    <property type="entry name" value="HTH_LUXR"/>
    <property type="match status" value="1"/>
</dbReference>
<proteinExistence type="predicted"/>
<dbReference type="Pfam" id="PF00196">
    <property type="entry name" value="GerE"/>
    <property type="match status" value="1"/>
</dbReference>
<gene>
    <name evidence="3" type="ORF">KFQ06_19100</name>
</gene>
<accession>A0ABY5CQK0</accession>
<evidence type="ECO:0000313" key="4">
    <source>
        <dbReference type="Proteomes" id="UP001056873"/>
    </source>
</evidence>
<dbReference type="PANTHER" id="PTHR43214:SF17">
    <property type="entry name" value="TRANSCRIPTIONAL REGULATORY PROTEIN RCSB"/>
    <property type="match status" value="1"/>
</dbReference>
<dbReference type="InterPro" id="IPR036388">
    <property type="entry name" value="WH-like_DNA-bd_sf"/>
</dbReference>
<evidence type="ECO:0000313" key="3">
    <source>
        <dbReference type="EMBL" id="USV00114.1"/>
    </source>
</evidence>
<keyword evidence="4" id="KW-1185">Reference proteome</keyword>
<dbReference type="CDD" id="cd06170">
    <property type="entry name" value="LuxR_C_like"/>
    <property type="match status" value="1"/>
</dbReference>
<dbReference type="Gene3D" id="1.10.10.10">
    <property type="entry name" value="Winged helix-like DNA-binding domain superfamily/Winged helix DNA-binding domain"/>
    <property type="match status" value="1"/>
</dbReference>
<organism evidence="3 4">
    <name type="scientific">Serratia entomophila</name>
    <dbReference type="NCBI Taxonomy" id="42906"/>
    <lineage>
        <taxon>Bacteria</taxon>
        <taxon>Pseudomonadati</taxon>
        <taxon>Pseudomonadota</taxon>
        <taxon>Gammaproteobacteria</taxon>
        <taxon>Enterobacterales</taxon>
        <taxon>Yersiniaceae</taxon>
        <taxon>Serratia</taxon>
    </lineage>
</organism>
<keyword evidence="1" id="KW-0238">DNA-binding</keyword>
<evidence type="ECO:0000256" key="1">
    <source>
        <dbReference type="ARBA" id="ARBA00023125"/>
    </source>
</evidence>
<dbReference type="InterPro" id="IPR000792">
    <property type="entry name" value="Tscrpt_reg_LuxR_C"/>
</dbReference>
<dbReference type="PRINTS" id="PR00038">
    <property type="entry name" value="HTHLUXR"/>
</dbReference>
<dbReference type="PANTHER" id="PTHR43214">
    <property type="entry name" value="TWO-COMPONENT RESPONSE REGULATOR"/>
    <property type="match status" value="1"/>
</dbReference>
<dbReference type="Proteomes" id="UP001056873">
    <property type="component" value="Chromosome"/>
</dbReference>
<evidence type="ECO:0000259" key="2">
    <source>
        <dbReference type="PROSITE" id="PS50043"/>
    </source>
</evidence>
<protein>
    <submittedName>
        <fullName evidence="3">Response regulator transcription factor</fullName>
    </submittedName>
</protein>
<dbReference type="EMBL" id="CP074347">
    <property type="protein sequence ID" value="USV00114.1"/>
    <property type="molecule type" value="Genomic_DNA"/>
</dbReference>
<sequence>MYSSFHQPLRIALMDSCPLTLDGLASFIGSLSTSGKIAVQETSMRRAADGVVYQQADVLIAELYGIDETPAQGREILLNLCIQQPALRAVVYTRSQNTEELGALLSQHNISIVARDDALPLVAEFFSRVLNGERVLSPQIGACLARSACGESTAMRELTRCESDVLASLFSGMSLRQIAELQRRSVKTISAHKCSAMRKLQVTNDSELFSLHGKITRQFSSGWHESSPRQE</sequence>
<dbReference type="InterPro" id="IPR016032">
    <property type="entry name" value="Sig_transdc_resp-reg_C-effctor"/>
</dbReference>
<dbReference type="RefSeq" id="WP_252960920.1">
    <property type="nucleotide sequence ID" value="NZ_CAMIPI010000004.1"/>
</dbReference>
<dbReference type="InterPro" id="IPR039420">
    <property type="entry name" value="WalR-like"/>
</dbReference>
<name>A0ABY5CQK0_9GAMM</name>
<dbReference type="PROSITE" id="PS50043">
    <property type="entry name" value="HTH_LUXR_2"/>
    <property type="match status" value="1"/>
</dbReference>